<reference evidence="8 9" key="1">
    <citation type="submission" date="2022-06" db="EMBL/GenBank/DDBJ databases">
        <title>Mycolicibacterium sp. CAU 1645 isolated from seawater.</title>
        <authorList>
            <person name="Kim W."/>
        </authorList>
    </citation>
    <scope>NUCLEOTIDE SEQUENCE [LARGE SCALE GENOMIC DNA]</scope>
    <source>
        <strain evidence="8 9">CAU 1645</strain>
    </source>
</reference>
<sequence>MTTHTTTPTASTPIIHRPAAKYATEAIGTLLLVFTVGGCVRMGGPLAPLGIGAVLMALVYAGGHVSGAHYNPAVTVAAFVRGRVDARDAFAYSSAQVIGGLVGAELLRLVLPGGAAPAVVPTGHQIVAAFIAESVFTFALCYVVLSVATSRDHVDNSFYGAAIGCTVTAGAVAVGGVSGAAFNPAVLIGGATLGPFAGSTLWVYLLAQLIAGVAAGAAFRTLNPGDC</sequence>
<keyword evidence="3 6" id="KW-0812">Transmembrane</keyword>
<proteinExistence type="inferred from homology"/>
<keyword evidence="9" id="KW-1185">Reference proteome</keyword>
<evidence type="ECO:0000256" key="1">
    <source>
        <dbReference type="ARBA" id="ARBA00004141"/>
    </source>
</evidence>
<evidence type="ECO:0000256" key="5">
    <source>
        <dbReference type="ARBA" id="ARBA00023136"/>
    </source>
</evidence>
<comment type="similarity">
    <text evidence="6">Belongs to the MIP/aquaporin (TC 1.A.8) family.</text>
</comment>
<dbReference type="Pfam" id="PF00230">
    <property type="entry name" value="MIP"/>
    <property type="match status" value="1"/>
</dbReference>
<dbReference type="PROSITE" id="PS00221">
    <property type="entry name" value="MIP"/>
    <property type="match status" value="1"/>
</dbReference>
<comment type="subcellular location">
    <subcellularLocation>
        <location evidence="1">Membrane</location>
        <topology evidence="1">Multi-pass membrane protein</topology>
    </subcellularLocation>
</comment>
<dbReference type="RefSeq" id="WP_255059383.1">
    <property type="nucleotide sequence ID" value="NZ_JANDBD010000003.1"/>
</dbReference>
<dbReference type="InterPro" id="IPR022357">
    <property type="entry name" value="MIP_CS"/>
</dbReference>
<feature type="transmembrane region" description="Helical" evidence="7">
    <location>
        <begin position="89"/>
        <end position="111"/>
    </location>
</feature>
<dbReference type="PRINTS" id="PR00783">
    <property type="entry name" value="MINTRINSICP"/>
</dbReference>
<evidence type="ECO:0000256" key="3">
    <source>
        <dbReference type="ARBA" id="ARBA00022692"/>
    </source>
</evidence>
<feature type="transmembrane region" description="Helical" evidence="7">
    <location>
        <begin position="201"/>
        <end position="222"/>
    </location>
</feature>
<gene>
    <name evidence="8" type="ORF">NM203_08410</name>
</gene>
<name>A0ABT1M0S9_9MYCO</name>
<evidence type="ECO:0000256" key="7">
    <source>
        <dbReference type="SAM" id="Phobius"/>
    </source>
</evidence>
<evidence type="ECO:0000313" key="8">
    <source>
        <dbReference type="EMBL" id="MCP9272205.1"/>
    </source>
</evidence>
<dbReference type="Gene3D" id="1.20.1080.10">
    <property type="entry name" value="Glycerol uptake facilitator protein"/>
    <property type="match status" value="1"/>
</dbReference>
<evidence type="ECO:0000256" key="2">
    <source>
        <dbReference type="ARBA" id="ARBA00022448"/>
    </source>
</evidence>
<keyword evidence="2 6" id="KW-0813">Transport</keyword>
<accession>A0ABT1M0S9</accession>
<keyword evidence="4 7" id="KW-1133">Transmembrane helix</keyword>
<keyword evidence="5 7" id="KW-0472">Membrane</keyword>
<dbReference type="InterPro" id="IPR023271">
    <property type="entry name" value="Aquaporin-like"/>
</dbReference>
<evidence type="ECO:0000256" key="6">
    <source>
        <dbReference type="RuleBase" id="RU000477"/>
    </source>
</evidence>
<feature type="transmembrane region" description="Helical" evidence="7">
    <location>
        <begin position="123"/>
        <end position="145"/>
    </location>
</feature>
<evidence type="ECO:0000256" key="4">
    <source>
        <dbReference type="ARBA" id="ARBA00022989"/>
    </source>
</evidence>
<feature type="transmembrane region" description="Helical" evidence="7">
    <location>
        <begin position="157"/>
        <end position="181"/>
    </location>
</feature>
<dbReference type="EMBL" id="JANDBD010000003">
    <property type="protein sequence ID" value="MCP9272205.1"/>
    <property type="molecule type" value="Genomic_DNA"/>
</dbReference>
<evidence type="ECO:0000313" key="9">
    <source>
        <dbReference type="Proteomes" id="UP001651690"/>
    </source>
</evidence>
<dbReference type="PANTHER" id="PTHR45724:SF13">
    <property type="entry name" value="AQUAPORIN NIP1-1-RELATED"/>
    <property type="match status" value="1"/>
</dbReference>
<dbReference type="Proteomes" id="UP001651690">
    <property type="component" value="Unassembled WGS sequence"/>
</dbReference>
<protein>
    <submittedName>
        <fullName evidence="8">Aquaporin</fullName>
    </submittedName>
</protein>
<dbReference type="PANTHER" id="PTHR45724">
    <property type="entry name" value="AQUAPORIN NIP2-1"/>
    <property type="match status" value="1"/>
</dbReference>
<comment type="caution">
    <text evidence="8">The sequence shown here is derived from an EMBL/GenBank/DDBJ whole genome shotgun (WGS) entry which is preliminary data.</text>
</comment>
<dbReference type="InterPro" id="IPR034294">
    <property type="entry name" value="Aquaporin_transptr"/>
</dbReference>
<dbReference type="InterPro" id="IPR000425">
    <property type="entry name" value="MIP"/>
</dbReference>
<dbReference type="SUPFAM" id="SSF81338">
    <property type="entry name" value="Aquaporin-like"/>
    <property type="match status" value="1"/>
</dbReference>
<feature type="transmembrane region" description="Helical" evidence="7">
    <location>
        <begin position="49"/>
        <end position="68"/>
    </location>
</feature>
<organism evidence="8 9">
    <name type="scientific">Mycolicibacterium arenosum</name>
    <dbReference type="NCBI Taxonomy" id="2952157"/>
    <lineage>
        <taxon>Bacteria</taxon>
        <taxon>Bacillati</taxon>
        <taxon>Actinomycetota</taxon>
        <taxon>Actinomycetes</taxon>
        <taxon>Mycobacteriales</taxon>
        <taxon>Mycobacteriaceae</taxon>
        <taxon>Mycolicibacterium</taxon>
    </lineage>
</organism>
<feature type="transmembrane region" description="Helical" evidence="7">
    <location>
        <begin position="22"/>
        <end position="43"/>
    </location>
</feature>